<accession>A0A2Z6AWW4</accession>
<sequence length="86" mass="9972">MLKFIVIGVALFFLYKMFKGDARKKETHSDKERDRLIASGEMIKDPICGTYVDKDADIRVKDDQGVHCFCSFECRDKYLKQLESGE</sequence>
<reference evidence="1 2" key="1">
    <citation type="journal article" date="2018" name="Sci. Adv.">
        <title>Multi-heme cytochromes provide a pathway for survival in energy-limited environments.</title>
        <authorList>
            <person name="Deng X."/>
            <person name="Dohmae N."/>
            <person name="Nealson K.H."/>
            <person name="Hashimoto K."/>
            <person name="Okamoto A."/>
        </authorList>
    </citation>
    <scope>NUCLEOTIDE SEQUENCE [LARGE SCALE GENOMIC DNA]</scope>
    <source>
        <strain evidence="1 2">IS5</strain>
    </source>
</reference>
<evidence type="ECO:0000313" key="1">
    <source>
        <dbReference type="EMBL" id="BBD07688.1"/>
    </source>
</evidence>
<keyword evidence="2" id="KW-1185">Reference proteome</keyword>
<proteinExistence type="predicted"/>
<dbReference type="RefSeq" id="WP_126377157.1">
    <property type="nucleotide sequence ID" value="NZ_AP017378.1"/>
</dbReference>
<dbReference type="KEGG" id="dfl:DFE_0962"/>
<organism evidence="1 2">
    <name type="scientific">Desulfovibrio ferrophilus</name>
    <dbReference type="NCBI Taxonomy" id="241368"/>
    <lineage>
        <taxon>Bacteria</taxon>
        <taxon>Pseudomonadati</taxon>
        <taxon>Thermodesulfobacteriota</taxon>
        <taxon>Desulfovibrionia</taxon>
        <taxon>Desulfovibrionales</taxon>
        <taxon>Desulfovibrionaceae</taxon>
        <taxon>Desulfovibrio</taxon>
    </lineage>
</organism>
<gene>
    <name evidence="1" type="ORF">DFE_0962</name>
</gene>
<dbReference type="AlphaFoldDB" id="A0A2Z6AWW4"/>
<protein>
    <submittedName>
        <fullName evidence="1">TRASH domain-containing protein</fullName>
    </submittedName>
</protein>
<name>A0A2Z6AWW4_9BACT</name>
<dbReference type="EMBL" id="AP017378">
    <property type="protein sequence ID" value="BBD07688.1"/>
    <property type="molecule type" value="Genomic_DNA"/>
</dbReference>
<dbReference type="OrthoDB" id="3078737at2"/>
<evidence type="ECO:0000313" key="2">
    <source>
        <dbReference type="Proteomes" id="UP000269883"/>
    </source>
</evidence>
<dbReference type="Proteomes" id="UP000269883">
    <property type="component" value="Chromosome"/>
</dbReference>